<comment type="caution">
    <text evidence="3">The sequence shown here is derived from an EMBL/GenBank/DDBJ whole genome shotgun (WGS) entry which is preliminary data.</text>
</comment>
<sequence length="66" mass="7135">MSAVPEEDRDDDESQWRFAVDEVGEDADPVGPDPIEPGTPTIENTVFVLIGVTLSVLIFYVALGSL</sequence>
<feature type="domain" description="DUF7312" evidence="2">
    <location>
        <begin position="13"/>
        <end position="61"/>
    </location>
</feature>
<reference evidence="3 4" key="1">
    <citation type="journal article" date="2019" name="Int. J. Syst. Evol. Microbiol.">
        <title>The Global Catalogue of Microorganisms (GCM) 10K type strain sequencing project: providing services to taxonomists for standard genome sequencing and annotation.</title>
        <authorList>
            <consortium name="The Broad Institute Genomics Platform"/>
            <consortium name="The Broad Institute Genome Sequencing Center for Infectious Disease"/>
            <person name="Wu L."/>
            <person name="Ma J."/>
        </authorList>
    </citation>
    <scope>NUCLEOTIDE SEQUENCE [LARGE SCALE GENOMIC DNA]</scope>
    <source>
        <strain evidence="3 4">GX21</strain>
    </source>
</reference>
<evidence type="ECO:0000259" key="2">
    <source>
        <dbReference type="Pfam" id="PF23994"/>
    </source>
</evidence>
<dbReference type="GeneID" id="96955198"/>
<keyword evidence="4" id="KW-1185">Reference proteome</keyword>
<dbReference type="RefSeq" id="WP_379706212.1">
    <property type="nucleotide sequence ID" value="NZ_JBHTAT010000001.1"/>
</dbReference>
<dbReference type="EMBL" id="JBHTAT010000001">
    <property type="protein sequence ID" value="MFC7256803.1"/>
    <property type="molecule type" value="Genomic_DNA"/>
</dbReference>
<name>A0ABD6A3B6_9EURY</name>
<feature type="transmembrane region" description="Helical" evidence="1">
    <location>
        <begin position="46"/>
        <end position="63"/>
    </location>
</feature>
<keyword evidence="1" id="KW-0472">Membrane</keyword>
<protein>
    <recommendedName>
        <fullName evidence="2">DUF7312 domain-containing protein</fullName>
    </recommendedName>
</protein>
<evidence type="ECO:0000256" key="1">
    <source>
        <dbReference type="SAM" id="Phobius"/>
    </source>
</evidence>
<accession>A0ABD6A3B6</accession>
<gene>
    <name evidence="3" type="ORF">ACFQKE_16070</name>
</gene>
<organism evidence="3 4">
    <name type="scientific">Haloplanus litoreus</name>
    <dbReference type="NCBI Taxonomy" id="767515"/>
    <lineage>
        <taxon>Archaea</taxon>
        <taxon>Methanobacteriati</taxon>
        <taxon>Methanobacteriota</taxon>
        <taxon>Stenosarchaea group</taxon>
        <taxon>Halobacteria</taxon>
        <taxon>Halobacteriales</taxon>
        <taxon>Haloferacaceae</taxon>
        <taxon>Haloplanus</taxon>
    </lineage>
</organism>
<dbReference type="Proteomes" id="UP001596434">
    <property type="component" value="Unassembled WGS sequence"/>
</dbReference>
<proteinExistence type="predicted"/>
<dbReference type="Pfam" id="PF23994">
    <property type="entry name" value="DUF7312"/>
    <property type="match status" value="1"/>
</dbReference>
<keyword evidence="1" id="KW-1133">Transmembrane helix</keyword>
<keyword evidence="1" id="KW-0812">Transmembrane</keyword>
<evidence type="ECO:0000313" key="3">
    <source>
        <dbReference type="EMBL" id="MFC7256803.1"/>
    </source>
</evidence>
<dbReference type="InterPro" id="IPR055736">
    <property type="entry name" value="DUF7312"/>
</dbReference>
<dbReference type="AlphaFoldDB" id="A0ABD6A3B6"/>
<evidence type="ECO:0000313" key="4">
    <source>
        <dbReference type="Proteomes" id="UP001596434"/>
    </source>
</evidence>